<feature type="domain" description="Schlafen AlbA-2" evidence="2">
    <location>
        <begin position="14"/>
        <end position="128"/>
    </location>
</feature>
<dbReference type="PANTHER" id="PTHR30595">
    <property type="entry name" value="GLPR-RELATED TRANSCRIPTIONAL REPRESSOR"/>
    <property type="match status" value="1"/>
</dbReference>
<organism evidence="4 5">
    <name type="scientific">Segatella bryantii</name>
    <name type="common">Prevotella bryantii</name>
    <dbReference type="NCBI Taxonomy" id="77095"/>
    <lineage>
        <taxon>Bacteria</taxon>
        <taxon>Pseudomonadati</taxon>
        <taxon>Bacteroidota</taxon>
        <taxon>Bacteroidia</taxon>
        <taxon>Bacteroidales</taxon>
        <taxon>Prevotellaceae</taxon>
        <taxon>Segatella</taxon>
    </lineage>
</organism>
<gene>
    <name evidence="4" type="ORF">PRRU23_20440</name>
</gene>
<feature type="domain" description="Filamentation induced by cAMP protein Fic-like C-terminal" evidence="3">
    <location>
        <begin position="443"/>
        <end position="496"/>
    </location>
</feature>
<dbReference type="Pfam" id="PF13749">
    <property type="entry name" value="HATPase_c_4"/>
    <property type="match status" value="1"/>
</dbReference>
<evidence type="ECO:0000313" key="4">
    <source>
        <dbReference type="EMBL" id="GJG28344.1"/>
    </source>
</evidence>
<evidence type="ECO:0000256" key="1">
    <source>
        <dbReference type="SAM" id="MobiDB-lite"/>
    </source>
</evidence>
<dbReference type="AlphaFoldDB" id="A0AA37MM07"/>
<dbReference type="InterPro" id="IPR038475">
    <property type="entry name" value="RecG_C_sf"/>
</dbReference>
<feature type="region of interest" description="Disordered" evidence="1">
    <location>
        <begin position="389"/>
        <end position="434"/>
    </location>
</feature>
<dbReference type="Gene3D" id="3.30.950.30">
    <property type="entry name" value="Schlafen, AAA domain"/>
    <property type="match status" value="1"/>
</dbReference>
<comment type="caution">
    <text evidence="4">The sequence shown here is derived from an EMBL/GenBank/DDBJ whole genome shotgun (WGS) entry which is preliminary data.</text>
</comment>
<dbReference type="InterPro" id="IPR007421">
    <property type="entry name" value="Schlafen_AlbA_2_dom"/>
</dbReference>
<sequence>MKKEELKNKIRCGETSRVQFKQQFTTQKEIAAEMVAFANSEGGELLFGVKDKTGEILGLDYDAIQQTSRELGNTANEQVRPTIYIQTDVVEVDGKMILVATVQRGRNKPYKDLAGHIWVKQGADKRRVTENSELLSLFQDSGEYHADEASVKDTSVRDIDTLALDRFFQNVYGKPMTEFDVPQDQLLHNLHITDSEGRLTTAGLLFFGQRPQQFKPMFVIKAVWFYGNSIAGTEYRDSRDIEGTIPEMFEQAMMWLKSCLRRTQNGQSFNSIGQLEIPETVLEELLQNALVHIDLLKTAAIRLMVFDDRLEIVNPGCVMGGHTIDEVKLGNSYARNPLMANFCAKTMPYRGLGSGIPRVLAEDSHVEFIDSKEGNQFTVRVSRPLAASEAGSNTEKAVSNDEKAVSSGKKAVSNDEKAVSSGKKAVSNDEKAVSKKEKNEQKLLAFCKEPKTLSEICEHLGMTDKYKVKKRYIDPLLNKSLRMTEPESPKSPTQKYVAI</sequence>
<evidence type="ECO:0000259" key="2">
    <source>
        <dbReference type="Pfam" id="PF04326"/>
    </source>
</evidence>
<dbReference type="InterPro" id="IPR038461">
    <property type="entry name" value="Schlafen_AlbA_2_dom_sf"/>
</dbReference>
<dbReference type="Pfam" id="PF04326">
    <property type="entry name" value="SLFN_AlbA_2"/>
    <property type="match status" value="1"/>
</dbReference>
<name>A0AA37MM07_SEGBR</name>
<dbReference type="Gene3D" id="3.30.565.60">
    <property type="match status" value="1"/>
</dbReference>
<dbReference type="PANTHER" id="PTHR30595:SF6">
    <property type="entry name" value="SCHLAFEN ALBA-2 DOMAIN-CONTAINING PROTEIN"/>
    <property type="match status" value="1"/>
</dbReference>
<evidence type="ECO:0000313" key="5">
    <source>
        <dbReference type="Proteomes" id="UP000887043"/>
    </source>
</evidence>
<dbReference type="Proteomes" id="UP000887043">
    <property type="component" value="Unassembled WGS sequence"/>
</dbReference>
<dbReference type="EMBL" id="BPTR01000001">
    <property type="protein sequence ID" value="GJG28344.1"/>
    <property type="molecule type" value="Genomic_DNA"/>
</dbReference>
<dbReference type="RefSeq" id="WP_006281906.1">
    <property type="nucleotide sequence ID" value="NZ_BPTR01000001.1"/>
</dbReference>
<protein>
    <submittedName>
        <fullName evidence="4">ATPase AAA</fullName>
    </submittedName>
</protein>
<accession>A0AA37MM07</accession>
<dbReference type="InterPro" id="IPR049514">
    <property type="entry name" value="Fic-like_C"/>
</dbReference>
<evidence type="ECO:0000259" key="3">
    <source>
        <dbReference type="Pfam" id="PF21247"/>
    </source>
</evidence>
<dbReference type="Pfam" id="PF21247">
    <property type="entry name" value="Fic-like_C"/>
    <property type="match status" value="1"/>
</dbReference>
<reference evidence="4" key="1">
    <citation type="submission" date="2021-08" db="EMBL/GenBank/DDBJ databases">
        <title>Prevotella lacticifex sp. nov., isolated from rumen of cow.</title>
        <authorList>
            <person name="Shinkai T."/>
            <person name="Ikeyama N."/>
            <person name="Kumagai M."/>
            <person name="Ohmori H."/>
            <person name="Sakamoto M."/>
            <person name="Ohkuma M."/>
            <person name="Mitsumori M."/>
        </authorList>
    </citation>
    <scope>NUCLEOTIDE SEQUENCE</scope>
    <source>
        <strain evidence="4">DSM 11371</strain>
    </source>
</reference>
<proteinExistence type="predicted"/>